<dbReference type="AlphaFoldDB" id="A0A9D0ZUF9"/>
<evidence type="ECO:0000313" key="2">
    <source>
        <dbReference type="EMBL" id="HIQ95716.1"/>
    </source>
</evidence>
<evidence type="ECO:0000256" key="1">
    <source>
        <dbReference type="SAM" id="MobiDB-lite"/>
    </source>
</evidence>
<feature type="compositionally biased region" description="Basic and acidic residues" evidence="1">
    <location>
        <begin position="67"/>
        <end position="78"/>
    </location>
</feature>
<gene>
    <name evidence="2" type="ORF">IAB26_04055</name>
</gene>
<sequence length="144" mass="16502">MGFDDIMDALGEMADIADDLTNLPQVLKKIRTSSQKKPVSQQTGVPKSPTRKKKVPDRKQKPKKYPPRKEPLKDKQMPEETTAAVIQEKTNSTPIHIHGFTPQNPEEMRQAIIWAELLGEPLAKKRRKQRMERYYGNQGNARRG</sequence>
<feature type="compositionally biased region" description="Polar residues" evidence="1">
    <location>
        <begin position="32"/>
        <end position="45"/>
    </location>
</feature>
<reference evidence="2" key="1">
    <citation type="submission" date="2020-10" db="EMBL/GenBank/DDBJ databases">
        <authorList>
            <person name="Gilroy R."/>
        </authorList>
    </citation>
    <scope>NUCLEOTIDE SEQUENCE</scope>
    <source>
        <strain evidence="2">ChiSjej3B21-11622</strain>
    </source>
</reference>
<organism evidence="2 3">
    <name type="scientific">Candidatus Limivivens merdigallinarum</name>
    <dbReference type="NCBI Taxonomy" id="2840859"/>
    <lineage>
        <taxon>Bacteria</taxon>
        <taxon>Bacillati</taxon>
        <taxon>Bacillota</taxon>
        <taxon>Clostridia</taxon>
        <taxon>Lachnospirales</taxon>
        <taxon>Lachnospiraceae</taxon>
        <taxon>Lachnospiraceae incertae sedis</taxon>
        <taxon>Candidatus Limivivens</taxon>
    </lineage>
</organism>
<comment type="caution">
    <text evidence="2">The sequence shown here is derived from an EMBL/GenBank/DDBJ whole genome shotgun (WGS) entry which is preliminary data.</text>
</comment>
<feature type="compositionally biased region" description="Basic residues" evidence="1">
    <location>
        <begin position="49"/>
        <end position="66"/>
    </location>
</feature>
<feature type="region of interest" description="Disordered" evidence="1">
    <location>
        <begin position="28"/>
        <end position="83"/>
    </location>
</feature>
<dbReference type="Proteomes" id="UP000886886">
    <property type="component" value="Unassembled WGS sequence"/>
</dbReference>
<accession>A0A9D0ZUF9</accession>
<protein>
    <submittedName>
        <fullName evidence="2">Uncharacterized protein</fullName>
    </submittedName>
</protein>
<dbReference type="EMBL" id="DVFT01000056">
    <property type="protein sequence ID" value="HIQ95716.1"/>
    <property type="molecule type" value="Genomic_DNA"/>
</dbReference>
<proteinExistence type="predicted"/>
<name>A0A9D0ZUF9_9FIRM</name>
<reference evidence="2" key="2">
    <citation type="journal article" date="2021" name="PeerJ">
        <title>Extensive microbial diversity within the chicken gut microbiome revealed by metagenomics and culture.</title>
        <authorList>
            <person name="Gilroy R."/>
            <person name="Ravi A."/>
            <person name="Getino M."/>
            <person name="Pursley I."/>
            <person name="Horton D.L."/>
            <person name="Alikhan N.F."/>
            <person name="Baker D."/>
            <person name="Gharbi K."/>
            <person name="Hall N."/>
            <person name="Watson M."/>
            <person name="Adriaenssens E.M."/>
            <person name="Foster-Nyarko E."/>
            <person name="Jarju S."/>
            <person name="Secka A."/>
            <person name="Antonio M."/>
            <person name="Oren A."/>
            <person name="Chaudhuri R.R."/>
            <person name="La Ragione R."/>
            <person name="Hildebrand F."/>
            <person name="Pallen M.J."/>
        </authorList>
    </citation>
    <scope>NUCLEOTIDE SEQUENCE</scope>
    <source>
        <strain evidence="2">ChiSjej3B21-11622</strain>
    </source>
</reference>
<evidence type="ECO:0000313" key="3">
    <source>
        <dbReference type="Proteomes" id="UP000886886"/>
    </source>
</evidence>